<dbReference type="EC" id="1.13.11.3" evidence="5"/>
<dbReference type="AlphaFoldDB" id="A0A895Y9C5"/>
<dbReference type="SUPFAM" id="SSF49482">
    <property type="entry name" value="Aromatic compound dioxygenase"/>
    <property type="match status" value="1"/>
</dbReference>
<dbReference type="InterPro" id="IPR050770">
    <property type="entry name" value="Intradiol_RC_Dioxygenase"/>
</dbReference>
<sequence length="175" mass="18970">MTLTPSQTIGPFFGHALPYSAGPYLVGADDPAGWWLRGRVCDGAGEPVPDALIEIWQADPAGRLDHSAGFRGFGRCPTDEAGDFALHTVKPGPVVGADGLRHAPYLAVTLFARGLLRHLYTRVYFPDEPAANAADPLLNQLPEPQRATLLARQTEDGYAFDIRLQGEHETVFFTS</sequence>
<accession>A0A895Y9C5</accession>
<gene>
    <name evidence="5" type="primary">pcaG</name>
    <name evidence="5" type="ORF">JQS43_14670</name>
</gene>
<dbReference type="EMBL" id="CP070499">
    <property type="protein sequence ID" value="QSB12915.1"/>
    <property type="molecule type" value="Genomic_DNA"/>
</dbReference>
<comment type="similarity">
    <text evidence="1">Belongs to the intradiol ring-cleavage dioxygenase family.</text>
</comment>
<dbReference type="PANTHER" id="PTHR33711">
    <property type="entry name" value="DIOXYGENASE, PUTATIVE (AFU_ORTHOLOGUE AFUA_2G02910)-RELATED"/>
    <property type="match status" value="1"/>
</dbReference>
<keyword evidence="2" id="KW-0223">Dioxygenase</keyword>
<dbReference type="RefSeq" id="WP_239674960.1">
    <property type="nucleotide sequence ID" value="NZ_CP070499.1"/>
</dbReference>
<feature type="domain" description="Intradiol ring-cleavage dioxygenases" evidence="4">
    <location>
        <begin position="10"/>
        <end position="166"/>
    </location>
</feature>
<dbReference type="CDD" id="cd03463">
    <property type="entry name" value="3_4-PCD_alpha"/>
    <property type="match status" value="1"/>
</dbReference>
<keyword evidence="6" id="KW-1185">Reference proteome</keyword>
<protein>
    <submittedName>
        <fullName evidence="5">Protocatechuate 3,4-dioxygenase subunit alpha</fullName>
        <ecNumber evidence="5">1.13.11.3</ecNumber>
    </submittedName>
</protein>
<dbReference type="Proteomes" id="UP000662857">
    <property type="component" value="Chromosome"/>
</dbReference>
<evidence type="ECO:0000256" key="1">
    <source>
        <dbReference type="ARBA" id="ARBA00007825"/>
    </source>
</evidence>
<evidence type="ECO:0000313" key="5">
    <source>
        <dbReference type="EMBL" id="QSB12915.1"/>
    </source>
</evidence>
<dbReference type="NCBIfam" id="TIGR02423">
    <property type="entry name" value="protocat_alph"/>
    <property type="match status" value="1"/>
</dbReference>
<reference evidence="5" key="1">
    <citation type="submission" date="2021-02" db="EMBL/GenBank/DDBJ databases">
        <title>Natrosporangium hydrolyticum gen. nov., sp. nov, a haloalkaliphilic actinobacterium from a soda solonchak soil.</title>
        <authorList>
            <person name="Sorokin D.Y."/>
            <person name="Khijniak T.V."/>
            <person name="Zakharycheva A.P."/>
            <person name="Boueva O.V."/>
            <person name="Ariskina E.V."/>
            <person name="Hahnke R.L."/>
            <person name="Bunk B."/>
            <person name="Sproer C."/>
            <person name="Schumann P."/>
            <person name="Evtushenko L.I."/>
            <person name="Kublanov I.V."/>
        </authorList>
    </citation>
    <scope>NUCLEOTIDE SEQUENCE</scope>
    <source>
        <strain evidence="5">DSM 106523</strain>
    </source>
</reference>
<dbReference type="Gene3D" id="2.60.130.10">
    <property type="entry name" value="Aromatic compound dioxygenase"/>
    <property type="match status" value="1"/>
</dbReference>
<dbReference type="InterPro" id="IPR015889">
    <property type="entry name" value="Intradiol_dOase_core"/>
</dbReference>
<proteinExistence type="inferred from homology"/>
<evidence type="ECO:0000256" key="2">
    <source>
        <dbReference type="ARBA" id="ARBA00022964"/>
    </source>
</evidence>
<organism evidence="5 6">
    <name type="scientific">Natronosporangium hydrolyticum</name>
    <dbReference type="NCBI Taxonomy" id="2811111"/>
    <lineage>
        <taxon>Bacteria</taxon>
        <taxon>Bacillati</taxon>
        <taxon>Actinomycetota</taxon>
        <taxon>Actinomycetes</taxon>
        <taxon>Micromonosporales</taxon>
        <taxon>Micromonosporaceae</taxon>
        <taxon>Natronosporangium</taxon>
    </lineage>
</organism>
<dbReference type="InterPro" id="IPR000627">
    <property type="entry name" value="Intradiol_dOase_C"/>
</dbReference>
<evidence type="ECO:0000259" key="4">
    <source>
        <dbReference type="Pfam" id="PF00775"/>
    </source>
</evidence>
<evidence type="ECO:0000256" key="3">
    <source>
        <dbReference type="ARBA" id="ARBA00023002"/>
    </source>
</evidence>
<dbReference type="Pfam" id="PF00775">
    <property type="entry name" value="Dioxygenase_C"/>
    <property type="match status" value="1"/>
</dbReference>
<dbReference type="PANTHER" id="PTHR33711:SF9">
    <property type="entry name" value="PROTOCATECHUATE 3,4-DIOXYGENASE ALPHA CHAIN"/>
    <property type="match status" value="1"/>
</dbReference>
<dbReference type="GO" id="GO:0018578">
    <property type="term" value="F:protocatechuate 3,4-dioxygenase activity"/>
    <property type="evidence" value="ECO:0007669"/>
    <property type="project" value="UniProtKB-EC"/>
</dbReference>
<dbReference type="GO" id="GO:0008199">
    <property type="term" value="F:ferric iron binding"/>
    <property type="evidence" value="ECO:0007669"/>
    <property type="project" value="InterPro"/>
</dbReference>
<evidence type="ECO:0000313" key="6">
    <source>
        <dbReference type="Proteomes" id="UP000662857"/>
    </source>
</evidence>
<keyword evidence="3 5" id="KW-0560">Oxidoreductase</keyword>
<name>A0A895Y9C5_9ACTN</name>
<dbReference type="InterPro" id="IPR012786">
    <property type="entry name" value="Protocat_dOase_a"/>
</dbReference>
<dbReference type="KEGG" id="nhy:JQS43_14670"/>